<organism evidence="2 4">
    <name type="scientific">Holdemania massiliensis</name>
    <dbReference type="NCBI Taxonomy" id="1468449"/>
    <lineage>
        <taxon>Bacteria</taxon>
        <taxon>Bacillati</taxon>
        <taxon>Bacillota</taxon>
        <taxon>Erysipelotrichia</taxon>
        <taxon>Erysipelotrichales</taxon>
        <taxon>Erysipelotrichaceae</taxon>
        <taxon>Holdemania</taxon>
    </lineage>
</organism>
<sequence>MQAMNDKQIDSHLEEEELKIKLENLFNQRKMSYAKLEIKTDYSQEKLRSIIKGEVDPGINELNTILKALGSSLIEIYRKRPL</sequence>
<dbReference type="SUPFAM" id="SSF47413">
    <property type="entry name" value="lambda repressor-like DNA-binding domains"/>
    <property type="match status" value="1"/>
</dbReference>
<protein>
    <submittedName>
        <fullName evidence="2">Helix-turn-helix domain-containing protein</fullName>
    </submittedName>
</protein>
<dbReference type="GeneID" id="42457267"/>
<dbReference type="AlphaFoldDB" id="A0A6N7S4F7"/>
<evidence type="ECO:0000313" key="5">
    <source>
        <dbReference type="Proteomes" id="UP000480929"/>
    </source>
</evidence>
<dbReference type="Pfam" id="PF13443">
    <property type="entry name" value="HTH_26"/>
    <property type="match status" value="1"/>
</dbReference>
<dbReference type="SMART" id="SM00530">
    <property type="entry name" value="HTH_XRE"/>
    <property type="match status" value="1"/>
</dbReference>
<feature type="domain" description="HTH cro/C1-type" evidence="1">
    <location>
        <begin position="22"/>
        <end position="76"/>
    </location>
</feature>
<dbReference type="PROSITE" id="PS50943">
    <property type="entry name" value="HTH_CROC1"/>
    <property type="match status" value="1"/>
</dbReference>
<gene>
    <name evidence="3" type="ORF">GKD88_03960</name>
    <name evidence="2" type="ORF">GKE08_05230</name>
</gene>
<evidence type="ECO:0000259" key="1">
    <source>
        <dbReference type="PROSITE" id="PS50943"/>
    </source>
</evidence>
<dbReference type="EMBL" id="WKPI01000004">
    <property type="protein sequence ID" value="MSC32271.1"/>
    <property type="molecule type" value="Genomic_DNA"/>
</dbReference>
<proteinExistence type="predicted"/>
<dbReference type="Gene3D" id="1.10.260.40">
    <property type="entry name" value="lambda repressor-like DNA-binding domains"/>
    <property type="match status" value="1"/>
</dbReference>
<keyword evidence="5" id="KW-1185">Reference proteome</keyword>
<evidence type="ECO:0000313" key="4">
    <source>
        <dbReference type="Proteomes" id="UP000433575"/>
    </source>
</evidence>
<name>A0A6N7S4F7_9FIRM</name>
<evidence type="ECO:0000313" key="3">
    <source>
        <dbReference type="EMBL" id="MSC32271.1"/>
    </source>
</evidence>
<accession>A0A6N7S4F7</accession>
<dbReference type="Proteomes" id="UP000433575">
    <property type="component" value="Unassembled WGS sequence"/>
</dbReference>
<reference evidence="4 5" key="1">
    <citation type="journal article" date="2019" name="Nat. Med.">
        <title>A library of human gut bacterial isolates paired with longitudinal multiomics data enables mechanistic microbiome research.</title>
        <authorList>
            <person name="Poyet M."/>
            <person name="Groussin M."/>
            <person name="Gibbons S.M."/>
            <person name="Avila-Pacheco J."/>
            <person name="Jiang X."/>
            <person name="Kearney S.M."/>
            <person name="Perrotta A.R."/>
            <person name="Berdy B."/>
            <person name="Zhao S."/>
            <person name="Lieberman T.D."/>
            <person name="Swanson P.K."/>
            <person name="Smith M."/>
            <person name="Roesemann S."/>
            <person name="Alexander J.E."/>
            <person name="Rich S.A."/>
            <person name="Livny J."/>
            <person name="Vlamakis H."/>
            <person name="Clish C."/>
            <person name="Bullock K."/>
            <person name="Deik A."/>
            <person name="Scott J."/>
            <person name="Pierce K.A."/>
            <person name="Xavier R.J."/>
            <person name="Alm E.J."/>
        </authorList>
    </citation>
    <scope>NUCLEOTIDE SEQUENCE [LARGE SCALE GENOMIC DNA]</scope>
    <source>
        <strain evidence="2 4">BIOML-A4</strain>
        <strain evidence="3 5">BIOML-A5</strain>
    </source>
</reference>
<dbReference type="InterPro" id="IPR001387">
    <property type="entry name" value="Cro/C1-type_HTH"/>
</dbReference>
<dbReference type="RefSeq" id="WP_020225473.1">
    <property type="nucleotide sequence ID" value="NZ_AP031450.1"/>
</dbReference>
<comment type="caution">
    <text evidence="2">The sequence shown here is derived from an EMBL/GenBank/DDBJ whole genome shotgun (WGS) entry which is preliminary data.</text>
</comment>
<evidence type="ECO:0000313" key="2">
    <source>
        <dbReference type="EMBL" id="MSA88724.1"/>
    </source>
</evidence>
<dbReference type="Proteomes" id="UP000480929">
    <property type="component" value="Unassembled WGS sequence"/>
</dbReference>
<dbReference type="InterPro" id="IPR010982">
    <property type="entry name" value="Lambda_DNA-bd_dom_sf"/>
</dbReference>
<dbReference type="EMBL" id="WKPJ01000005">
    <property type="protein sequence ID" value="MSA88724.1"/>
    <property type="molecule type" value="Genomic_DNA"/>
</dbReference>
<dbReference type="GO" id="GO:0003677">
    <property type="term" value="F:DNA binding"/>
    <property type="evidence" value="ECO:0007669"/>
    <property type="project" value="InterPro"/>
</dbReference>